<organism evidence="1 2">
    <name type="scientific">Eumeta variegata</name>
    <name type="common">Bagworm moth</name>
    <name type="synonym">Eumeta japonica</name>
    <dbReference type="NCBI Taxonomy" id="151549"/>
    <lineage>
        <taxon>Eukaryota</taxon>
        <taxon>Metazoa</taxon>
        <taxon>Ecdysozoa</taxon>
        <taxon>Arthropoda</taxon>
        <taxon>Hexapoda</taxon>
        <taxon>Insecta</taxon>
        <taxon>Pterygota</taxon>
        <taxon>Neoptera</taxon>
        <taxon>Endopterygota</taxon>
        <taxon>Lepidoptera</taxon>
        <taxon>Glossata</taxon>
        <taxon>Ditrysia</taxon>
        <taxon>Tineoidea</taxon>
        <taxon>Psychidae</taxon>
        <taxon>Oiketicinae</taxon>
        <taxon>Eumeta</taxon>
    </lineage>
</organism>
<keyword evidence="2" id="KW-1185">Reference proteome</keyword>
<dbReference type="AlphaFoldDB" id="A0A4C1ZAB0"/>
<comment type="caution">
    <text evidence="1">The sequence shown here is derived from an EMBL/GenBank/DDBJ whole genome shotgun (WGS) entry which is preliminary data.</text>
</comment>
<name>A0A4C1ZAB0_EUMVA</name>
<evidence type="ECO:0000313" key="1">
    <source>
        <dbReference type="EMBL" id="GBP84282.1"/>
    </source>
</evidence>
<evidence type="ECO:0000313" key="2">
    <source>
        <dbReference type="Proteomes" id="UP000299102"/>
    </source>
</evidence>
<proteinExistence type="predicted"/>
<sequence length="329" mass="35546">MKRLMGVSEARQICKDRNMWKFWKSLPTLLEVGRVPESAESRAGICEGRRIGTPGREKPCYGAHEHCYSLEILLSRGRAVLSIGAPARAAGAGGSSTAAGAFAAHFTPLVGGCYKKSTDCGHFPIYRSGRAAPVRVRAPWGSYVAAAQVVALARAEAWLCFSIPVPCGRSTGSVLRLGLSVYFSVLRIPALGANKTIRSKLINNFIITIWLASMRFSDASGAGSNTNSSIEAEQAAVDVDFNRLVTAKSPPTFYENGRPEPHSGRAAFLFICVSVPETKIGRIPLNISSSVRGFARANSNEFLHIVVGRRRRLHRAALMLLSTQSLKVD</sequence>
<accession>A0A4C1ZAB0</accession>
<dbReference type="EMBL" id="BGZK01001668">
    <property type="protein sequence ID" value="GBP84282.1"/>
    <property type="molecule type" value="Genomic_DNA"/>
</dbReference>
<reference evidence="1 2" key="1">
    <citation type="journal article" date="2019" name="Commun. Biol.">
        <title>The bagworm genome reveals a unique fibroin gene that provides high tensile strength.</title>
        <authorList>
            <person name="Kono N."/>
            <person name="Nakamura H."/>
            <person name="Ohtoshi R."/>
            <person name="Tomita M."/>
            <person name="Numata K."/>
            <person name="Arakawa K."/>
        </authorList>
    </citation>
    <scope>NUCLEOTIDE SEQUENCE [LARGE SCALE GENOMIC DNA]</scope>
</reference>
<dbReference type="Proteomes" id="UP000299102">
    <property type="component" value="Unassembled WGS sequence"/>
</dbReference>
<gene>
    <name evidence="1" type="ORF">EVAR_60226_1</name>
</gene>
<protein>
    <submittedName>
        <fullName evidence="1">Uncharacterized protein</fullName>
    </submittedName>
</protein>